<evidence type="ECO:0000256" key="1">
    <source>
        <dbReference type="SAM" id="Phobius"/>
    </source>
</evidence>
<dbReference type="Proteomes" id="UP000317169">
    <property type="component" value="Unassembled WGS sequence"/>
</dbReference>
<dbReference type="AlphaFoldDB" id="A0A507ZVZ8"/>
<dbReference type="RefSeq" id="WP_141420384.1">
    <property type="nucleotide sequence ID" value="NZ_VIAR01000001.1"/>
</dbReference>
<dbReference type="OrthoDB" id="1452349at2"/>
<name>A0A507ZVZ8_9FLAO</name>
<keyword evidence="1" id="KW-0812">Transmembrane</keyword>
<evidence type="ECO:0000313" key="3">
    <source>
        <dbReference type="Proteomes" id="UP000317169"/>
    </source>
</evidence>
<feature type="transmembrane region" description="Helical" evidence="1">
    <location>
        <begin position="32"/>
        <end position="52"/>
    </location>
</feature>
<proteinExistence type="predicted"/>
<sequence length="62" mass="7431">MYFLFFQTEIPRPEDTKPGQEYGLFTFQEFIIANWGYISIVLIVALIVLLYTRSKKRPKRDQ</sequence>
<evidence type="ECO:0000313" key="2">
    <source>
        <dbReference type="EMBL" id="TQD40653.1"/>
    </source>
</evidence>
<gene>
    <name evidence="2" type="ORF">FKR84_01345</name>
</gene>
<keyword evidence="1" id="KW-1133">Transmembrane helix</keyword>
<keyword evidence="1" id="KW-0472">Membrane</keyword>
<organism evidence="2 3">
    <name type="scientific">Haloflavibacter putidus</name>
    <dbReference type="NCBI Taxonomy" id="2576776"/>
    <lineage>
        <taxon>Bacteria</taxon>
        <taxon>Pseudomonadati</taxon>
        <taxon>Bacteroidota</taxon>
        <taxon>Flavobacteriia</taxon>
        <taxon>Flavobacteriales</taxon>
        <taxon>Flavobacteriaceae</taxon>
        <taxon>Haloflavibacter</taxon>
    </lineage>
</organism>
<accession>A0A507ZVZ8</accession>
<reference evidence="2 3" key="1">
    <citation type="submission" date="2019-06" db="EMBL/GenBank/DDBJ databases">
        <title>Flavibacter putida gen. nov., sp. nov., a novel marine bacterium of the family Flavobacteriaceae isolated from coastal seawater.</title>
        <authorList>
            <person name="Feng X."/>
        </authorList>
    </citation>
    <scope>NUCLEOTIDE SEQUENCE [LARGE SCALE GENOMIC DNA]</scope>
    <source>
        <strain evidence="2 3">PLHSN227</strain>
    </source>
</reference>
<comment type="caution">
    <text evidence="2">The sequence shown here is derived from an EMBL/GenBank/DDBJ whole genome shotgun (WGS) entry which is preliminary data.</text>
</comment>
<protein>
    <submittedName>
        <fullName evidence="2">Uncharacterized protein</fullName>
    </submittedName>
</protein>
<keyword evidence="3" id="KW-1185">Reference proteome</keyword>
<dbReference type="EMBL" id="VIAR01000001">
    <property type="protein sequence ID" value="TQD40653.1"/>
    <property type="molecule type" value="Genomic_DNA"/>
</dbReference>